<dbReference type="PROSITE" id="PS50968">
    <property type="entry name" value="BIOTINYL_LIPOYL"/>
    <property type="match status" value="1"/>
</dbReference>
<dbReference type="CDD" id="cd06850">
    <property type="entry name" value="biotinyl_domain"/>
    <property type="match status" value="1"/>
</dbReference>
<evidence type="ECO:0000256" key="4">
    <source>
        <dbReference type="ARBA" id="ARBA00022840"/>
    </source>
</evidence>
<dbReference type="FunFam" id="3.30.1490.20:FF:000003">
    <property type="entry name" value="acetyl-CoA carboxylase isoform X1"/>
    <property type="match status" value="1"/>
</dbReference>
<keyword evidence="2" id="KW-0436">Ligase</keyword>
<dbReference type="PANTHER" id="PTHR18866:SF33">
    <property type="entry name" value="METHYLCROTONOYL-COA CARBOXYLASE SUBUNIT ALPHA, MITOCHONDRIAL-RELATED"/>
    <property type="match status" value="1"/>
</dbReference>
<protein>
    <submittedName>
        <fullName evidence="11">Geranyl-CoA carboxylase alpha subunit</fullName>
    </submittedName>
</protein>
<dbReference type="GO" id="GO:0016874">
    <property type="term" value="F:ligase activity"/>
    <property type="evidence" value="ECO:0007669"/>
    <property type="project" value="UniProtKB-KW"/>
</dbReference>
<dbReference type="OrthoDB" id="9763189at2"/>
<accession>A0A1G8ZDY8</accession>
<dbReference type="SUPFAM" id="SSF52440">
    <property type="entry name" value="PreATP-grasp domain"/>
    <property type="match status" value="1"/>
</dbReference>
<reference evidence="12" key="1">
    <citation type="submission" date="2016-10" db="EMBL/GenBank/DDBJ databases">
        <authorList>
            <person name="Varghese N."/>
            <person name="Submissions S."/>
        </authorList>
    </citation>
    <scope>NUCLEOTIDE SEQUENCE [LARGE SCALE GENOMIC DNA]</scope>
    <source>
        <strain evidence="12">CGMCC 1.10658</strain>
    </source>
</reference>
<evidence type="ECO:0000256" key="6">
    <source>
        <dbReference type="ARBA" id="ARBA00023267"/>
    </source>
</evidence>
<keyword evidence="4 7" id="KW-0067">ATP-binding</keyword>
<evidence type="ECO:0000313" key="12">
    <source>
        <dbReference type="Proteomes" id="UP000199305"/>
    </source>
</evidence>
<keyword evidence="5" id="KW-0809">Transit peptide</keyword>
<evidence type="ECO:0000259" key="10">
    <source>
        <dbReference type="PROSITE" id="PS50979"/>
    </source>
</evidence>
<dbReference type="PROSITE" id="PS50979">
    <property type="entry name" value="BC"/>
    <property type="match status" value="1"/>
</dbReference>
<dbReference type="EMBL" id="FNFH01000003">
    <property type="protein sequence ID" value="SDK13247.1"/>
    <property type="molecule type" value="Genomic_DNA"/>
</dbReference>
<dbReference type="PROSITE" id="PS00866">
    <property type="entry name" value="CPSASE_1"/>
    <property type="match status" value="1"/>
</dbReference>
<dbReference type="InterPro" id="IPR011761">
    <property type="entry name" value="ATP-grasp"/>
</dbReference>
<evidence type="ECO:0000256" key="7">
    <source>
        <dbReference type="PROSITE-ProRule" id="PRU00409"/>
    </source>
</evidence>
<name>A0A1G8ZDY8_9GAMM</name>
<dbReference type="FunFam" id="3.30.470.20:FF:000028">
    <property type="entry name" value="Methylcrotonoyl-CoA carboxylase subunit alpha, mitochondrial"/>
    <property type="match status" value="1"/>
</dbReference>
<dbReference type="STRING" id="658219.SAMN05216212_1581"/>
<dbReference type="Gene3D" id="3.30.470.20">
    <property type="entry name" value="ATP-grasp fold, B domain"/>
    <property type="match status" value="1"/>
</dbReference>
<keyword evidence="3 7" id="KW-0547">Nucleotide-binding</keyword>
<dbReference type="InterPro" id="IPR016185">
    <property type="entry name" value="PreATP-grasp_dom_sf"/>
</dbReference>
<dbReference type="SUPFAM" id="SSF51230">
    <property type="entry name" value="Single hybrid motif"/>
    <property type="match status" value="1"/>
</dbReference>
<keyword evidence="6" id="KW-0092">Biotin</keyword>
<organism evidence="11 12">
    <name type="scientific">Microbulbifer yueqingensis</name>
    <dbReference type="NCBI Taxonomy" id="658219"/>
    <lineage>
        <taxon>Bacteria</taxon>
        <taxon>Pseudomonadati</taxon>
        <taxon>Pseudomonadota</taxon>
        <taxon>Gammaproteobacteria</taxon>
        <taxon>Cellvibrionales</taxon>
        <taxon>Microbulbiferaceae</taxon>
        <taxon>Microbulbifer</taxon>
    </lineage>
</organism>
<evidence type="ECO:0000259" key="8">
    <source>
        <dbReference type="PROSITE" id="PS50968"/>
    </source>
</evidence>
<dbReference type="PROSITE" id="PS50975">
    <property type="entry name" value="ATP_GRASP"/>
    <property type="match status" value="1"/>
</dbReference>
<evidence type="ECO:0000256" key="1">
    <source>
        <dbReference type="ARBA" id="ARBA00001953"/>
    </source>
</evidence>
<dbReference type="FunFam" id="2.40.50.100:FF:000003">
    <property type="entry name" value="Acetyl-CoA carboxylase biotin carboxyl carrier protein"/>
    <property type="match status" value="1"/>
</dbReference>
<dbReference type="InterPro" id="IPR011764">
    <property type="entry name" value="Biotin_carboxylation_dom"/>
</dbReference>
<dbReference type="Gene3D" id="2.40.50.100">
    <property type="match status" value="1"/>
</dbReference>
<dbReference type="InterPro" id="IPR005479">
    <property type="entry name" value="CPAse_ATP-bd"/>
</dbReference>
<feature type="domain" description="Biotin carboxylation" evidence="10">
    <location>
        <begin position="8"/>
        <end position="456"/>
    </location>
</feature>
<evidence type="ECO:0000256" key="2">
    <source>
        <dbReference type="ARBA" id="ARBA00022598"/>
    </source>
</evidence>
<feature type="domain" description="ATP-grasp" evidence="9">
    <location>
        <begin position="127"/>
        <end position="327"/>
    </location>
</feature>
<feature type="domain" description="Lipoyl-binding" evidence="8">
    <location>
        <begin position="593"/>
        <end position="668"/>
    </location>
</feature>
<dbReference type="SUPFAM" id="SSF51246">
    <property type="entry name" value="Rudiment single hybrid motif"/>
    <property type="match status" value="1"/>
</dbReference>
<dbReference type="AlphaFoldDB" id="A0A1G8ZDY8"/>
<gene>
    <name evidence="11" type="ORF">SAMN05216212_1581</name>
</gene>
<dbReference type="Pfam" id="PF00289">
    <property type="entry name" value="Biotin_carb_N"/>
    <property type="match status" value="1"/>
</dbReference>
<evidence type="ECO:0000256" key="5">
    <source>
        <dbReference type="ARBA" id="ARBA00022946"/>
    </source>
</evidence>
<dbReference type="Pfam" id="PF02785">
    <property type="entry name" value="Biotin_carb_C"/>
    <property type="match status" value="1"/>
</dbReference>
<dbReference type="InterPro" id="IPR005481">
    <property type="entry name" value="BC-like_N"/>
</dbReference>
<dbReference type="GO" id="GO:0005524">
    <property type="term" value="F:ATP binding"/>
    <property type="evidence" value="ECO:0007669"/>
    <property type="project" value="UniProtKB-UniRule"/>
</dbReference>
<dbReference type="InterPro" id="IPR011054">
    <property type="entry name" value="Rudment_hybrid_motif"/>
</dbReference>
<sequence length="678" mass="73514">MKHNNSPRRPTLLVANRGEIAMRIMRTARAEGYRTIAIYSDPDRNAPHTRAADVAIGIGGRAPQESYLDIERVIAAAIRGGATAVHPGYGFLSENAGLARACIRSGLEFIGPPPEAIEAMANKRRAKALMEQAGVPCIPGFALPEQHSNGESEMLHAAAAIGFPLMVKAADGGGGRGMRLVENAEELPARLRSARSESKSAFGSDEIILEKALVDARHVEVQVFADCHGNIIHLGERDCSIQRRHQKIVEESPSPAVGADLRRRMGEAAVAAARACNYIGAGTVEFLLDRNGDFYFLEMNTRLQVEHPVTEMVTGLDLVAWQLAVARGEPLPISQQEVKLAGHAIEVRLYAEDPDNHFLPQSGEILHWQEPAAPGIRCDHAIATGGAVTPFYDPMLGKLIAHGRDREQARMRLLNALSRIEFIGPRNNFAFLQRVIDSPVFAAGGATTAFLAEQEELKPTGNPDHIDSAQHREAAIAATVMYRCALDPADCRSGRANWRNGDNSVPVYFCLQRDGRLFECRLRVHQGRSGIRVESGGENFDIEVVHMAGDRARLAVDGIECLTTFSLRGARLHLLMDGQQAQWEDHSHFPASAAQARSDGLIRAPMDGTLVELCVTADQAVQCGDTVAVIEAMKMEHPLKADCDGTVGELAARPGDQVRGGQVLARIEPVPQPTPSIT</sequence>
<dbReference type="InterPro" id="IPR005482">
    <property type="entry name" value="Biotin_COase_C"/>
</dbReference>
<evidence type="ECO:0000256" key="3">
    <source>
        <dbReference type="ARBA" id="ARBA00022741"/>
    </source>
</evidence>
<dbReference type="RefSeq" id="WP_091511499.1">
    <property type="nucleotide sequence ID" value="NZ_FNFH01000003.1"/>
</dbReference>
<evidence type="ECO:0000259" key="9">
    <source>
        <dbReference type="PROSITE" id="PS50975"/>
    </source>
</evidence>
<comment type="cofactor">
    <cofactor evidence="1">
        <name>biotin</name>
        <dbReference type="ChEBI" id="CHEBI:57586"/>
    </cofactor>
</comment>
<dbReference type="InterPro" id="IPR011053">
    <property type="entry name" value="Single_hybrid_motif"/>
</dbReference>
<dbReference type="PANTHER" id="PTHR18866">
    <property type="entry name" value="CARBOXYLASE:PYRUVATE/ACETYL-COA/PROPIONYL-COA CARBOXYLASE"/>
    <property type="match status" value="1"/>
</dbReference>
<dbReference type="InterPro" id="IPR000089">
    <property type="entry name" value="Biotin_lipoyl"/>
</dbReference>
<dbReference type="GO" id="GO:0046872">
    <property type="term" value="F:metal ion binding"/>
    <property type="evidence" value="ECO:0007669"/>
    <property type="project" value="InterPro"/>
</dbReference>
<dbReference type="PROSITE" id="PS00188">
    <property type="entry name" value="BIOTIN"/>
    <property type="match status" value="1"/>
</dbReference>
<proteinExistence type="predicted"/>
<dbReference type="PROSITE" id="PS00867">
    <property type="entry name" value="CPSASE_2"/>
    <property type="match status" value="1"/>
</dbReference>
<dbReference type="InterPro" id="IPR001882">
    <property type="entry name" value="Biotin_BS"/>
</dbReference>
<dbReference type="Proteomes" id="UP000199305">
    <property type="component" value="Unassembled WGS sequence"/>
</dbReference>
<dbReference type="Pfam" id="PF00364">
    <property type="entry name" value="Biotin_lipoyl"/>
    <property type="match status" value="1"/>
</dbReference>
<evidence type="ECO:0000313" key="11">
    <source>
        <dbReference type="EMBL" id="SDK13247.1"/>
    </source>
</evidence>
<dbReference type="InterPro" id="IPR050856">
    <property type="entry name" value="Biotin_carboxylase_complex"/>
</dbReference>
<dbReference type="SMART" id="SM00878">
    <property type="entry name" value="Biotin_carb_C"/>
    <property type="match status" value="1"/>
</dbReference>
<keyword evidence="12" id="KW-1185">Reference proteome</keyword>
<dbReference type="SUPFAM" id="SSF56059">
    <property type="entry name" value="Glutathione synthetase ATP-binding domain-like"/>
    <property type="match status" value="1"/>
</dbReference>
<dbReference type="Pfam" id="PF02786">
    <property type="entry name" value="CPSase_L_D2"/>
    <property type="match status" value="1"/>
</dbReference>